<dbReference type="InterPro" id="IPR003594">
    <property type="entry name" value="HATPase_dom"/>
</dbReference>
<dbReference type="InterPro" id="IPR036890">
    <property type="entry name" value="HATPase_C_sf"/>
</dbReference>
<evidence type="ECO:0000256" key="1">
    <source>
        <dbReference type="ARBA" id="ARBA00000085"/>
    </source>
</evidence>
<feature type="domain" description="Signal transduction histidine kinase subgroup 2 dimerisation and phosphoacceptor" evidence="9">
    <location>
        <begin position="156"/>
        <end position="230"/>
    </location>
</feature>
<dbReference type="PANTHER" id="PTHR41523">
    <property type="entry name" value="TWO-COMPONENT SYSTEM SENSOR PROTEIN"/>
    <property type="match status" value="1"/>
</dbReference>
<keyword evidence="4" id="KW-0808">Transferase</keyword>
<keyword evidence="11" id="KW-1185">Reference proteome</keyword>
<evidence type="ECO:0000256" key="3">
    <source>
        <dbReference type="ARBA" id="ARBA00022553"/>
    </source>
</evidence>
<dbReference type="STRING" id="655015.B1812_08835"/>
<keyword evidence="6 10" id="KW-0418">Kinase</keyword>
<gene>
    <name evidence="10" type="ORF">B1812_08835</name>
</gene>
<keyword evidence="7" id="KW-0067">ATP-binding</keyword>
<comment type="catalytic activity">
    <reaction evidence="1">
        <text>ATP + protein L-histidine = ADP + protein N-phospho-L-histidine.</text>
        <dbReference type="EC" id="2.7.13.3"/>
    </reaction>
</comment>
<organism evidence="10 11">
    <name type="scientific">Methylocystis bryophila</name>
    <dbReference type="NCBI Taxonomy" id="655015"/>
    <lineage>
        <taxon>Bacteria</taxon>
        <taxon>Pseudomonadati</taxon>
        <taxon>Pseudomonadota</taxon>
        <taxon>Alphaproteobacteria</taxon>
        <taxon>Hyphomicrobiales</taxon>
        <taxon>Methylocystaceae</taxon>
        <taxon>Methylocystis</taxon>
    </lineage>
</organism>
<dbReference type="EMBL" id="CP019948">
    <property type="protein sequence ID" value="ARN81170.1"/>
    <property type="molecule type" value="Genomic_DNA"/>
</dbReference>
<evidence type="ECO:0000313" key="11">
    <source>
        <dbReference type="Proteomes" id="UP000193978"/>
    </source>
</evidence>
<evidence type="ECO:0000256" key="6">
    <source>
        <dbReference type="ARBA" id="ARBA00022777"/>
    </source>
</evidence>
<reference evidence="10 11" key="1">
    <citation type="submission" date="2017-02" db="EMBL/GenBank/DDBJ databases">
        <authorList>
            <person name="Peterson S.W."/>
        </authorList>
    </citation>
    <scope>NUCLEOTIDE SEQUENCE [LARGE SCALE GENOMIC DNA]</scope>
    <source>
        <strain evidence="10 11">S285</strain>
    </source>
</reference>
<dbReference type="PANTHER" id="PTHR41523:SF8">
    <property type="entry name" value="ETHYLENE RESPONSE SENSOR PROTEIN"/>
    <property type="match status" value="1"/>
</dbReference>
<keyword evidence="3" id="KW-0597">Phosphoprotein</keyword>
<evidence type="ECO:0000313" key="10">
    <source>
        <dbReference type="EMBL" id="ARN81170.1"/>
    </source>
</evidence>
<feature type="domain" description="Histidine kinase/HSP90-like ATPase" evidence="8">
    <location>
        <begin position="255"/>
        <end position="344"/>
    </location>
</feature>
<evidence type="ECO:0000256" key="5">
    <source>
        <dbReference type="ARBA" id="ARBA00022741"/>
    </source>
</evidence>
<dbReference type="InterPro" id="IPR035965">
    <property type="entry name" value="PAS-like_dom_sf"/>
</dbReference>
<dbReference type="Gene3D" id="3.30.450.20">
    <property type="entry name" value="PAS domain"/>
    <property type="match status" value="1"/>
</dbReference>
<dbReference type="Pfam" id="PF07568">
    <property type="entry name" value="HisKA_2"/>
    <property type="match status" value="1"/>
</dbReference>
<dbReference type="GO" id="GO:0004673">
    <property type="term" value="F:protein histidine kinase activity"/>
    <property type="evidence" value="ECO:0007669"/>
    <property type="project" value="UniProtKB-EC"/>
</dbReference>
<dbReference type="Gene3D" id="3.30.565.10">
    <property type="entry name" value="Histidine kinase-like ATPase, C-terminal domain"/>
    <property type="match status" value="1"/>
</dbReference>
<keyword evidence="5" id="KW-0547">Nucleotide-binding</keyword>
<dbReference type="Proteomes" id="UP000193978">
    <property type="component" value="Chromosome"/>
</dbReference>
<dbReference type="AlphaFoldDB" id="A0A1W6MU84"/>
<dbReference type="OrthoDB" id="7297573at2"/>
<name>A0A1W6MU84_9HYPH</name>
<evidence type="ECO:0000259" key="9">
    <source>
        <dbReference type="Pfam" id="PF07568"/>
    </source>
</evidence>
<sequence>MTTRPLDKQYAARLAQAIVDTVRDPLLVLDCAFNVATASRSFLRDFDVTSENVVGHSVYEILGGHFNVVGLAKLIENALTEHTISESFDINSLFPRIGHRSFIVGVSEVFFSQNSDKAILLSFHDVTQRRLIEKEKADLLVNTQKLLEEKRVLLLEMRHRIFNSLQIIANILMMKTRATASEETRKHLEDAYARVMSVATIQRHIDDAARTETVKLAPYFTTICDGLAHSMIDDEWRVSIRCQFDDASAASSEAVSLGLILTELVINSLKYAFPTNRRDAEVVVKYETSGANWRLMVSDNGVGRPHDGAGSCDGLGSTLVKALANQVKAQIETVSSEHGLTVAITHATFTPRPA</sequence>
<proteinExistence type="predicted"/>
<dbReference type="Pfam" id="PF02518">
    <property type="entry name" value="HATPase_c"/>
    <property type="match status" value="1"/>
</dbReference>
<dbReference type="SUPFAM" id="SSF55785">
    <property type="entry name" value="PYP-like sensor domain (PAS domain)"/>
    <property type="match status" value="1"/>
</dbReference>
<evidence type="ECO:0000256" key="4">
    <source>
        <dbReference type="ARBA" id="ARBA00022679"/>
    </source>
</evidence>
<dbReference type="GO" id="GO:0005524">
    <property type="term" value="F:ATP binding"/>
    <property type="evidence" value="ECO:0007669"/>
    <property type="project" value="UniProtKB-KW"/>
</dbReference>
<evidence type="ECO:0000259" key="8">
    <source>
        <dbReference type="Pfam" id="PF02518"/>
    </source>
</evidence>
<dbReference type="SUPFAM" id="SSF55874">
    <property type="entry name" value="ATPase domain of HSP90 chaperone/DNA topoisomerase II/histidine kinase"/>
    <property type="match status" value="1"/>
</dbReference>
<protein>
    <recommendedName>
        <fullName evidence="2">histidine kinase</fullName>
        <ecNumber evidence="2">2.7.13.3</ecNumber>
    </recommendedName>
</protein>
<dbReference type="InterPro" id="IPR011495">
    <property type="entry name" value="Sig_transdc_His_kin_sub2_dim/P"/>
</dbReference>
<dbReference type="KEGG" id="mbry:B1812_08835"/>
<evidence type="ECO:0000256" key="2">
    <source>
        <dbReference type="ARBA" id="ARBA00012438"/>
    </source>
</evidence>
<evidence type="ECO:0000256" key="7">
    <source>
        <dbReference type="ARBA" id="ARBA00022840"/>
    </source>
</evidence>
<dbReference type="EC" id="2.7.13.3" evidence="2"/>
<accession>A0A1W6MU84</accession>